<accession>T1HHH5</accession>
<organism evidence="1 2">
    <name type="scientific">Rhodnius prolixus</name>
    <name type="common">Triatomid bug</name>
    <dbReference type="NCBI Taxonomy" id="13249"/>
    <lineage>
        <taxon>Eukaryota</taxon>
        <taxon>Metazoa</taxon>
        <taxon>Ecdysozoa</taxon>
        <taxon>Arthropoda</taxon>
        <taxon>Hexapoda</taxon>
        <taxon>Insecta</taxon>
        <taxon>Pterygota</taxon>
        <taxon>Neoptera</taxon>
        <taxon>Paraneoptera</taxon>
        <taxon>Hemiptera</taxon>
        <taxon>Heteroptera</taxon>
        <taxon>Panheteroptera</taxon>
        <taxon>Cimicomorpha</taxon>
        <taxon>Reduviidae</taxon>
        <taxon>Triatominae</taxon>
        <taxon>Rhodnius</taxon>
    </lineage>
</organism>
<dbReference type="HOGENOM" id="CLU_1808609_0_0_1"/>
<protein>
    <submittedName>
        <fullName evidence="1">Dipeptidylpeptidase IV N-terminal domain-containing protein</fullName>
    </submittedName>
</protein>
<keyword evidence="2" id="KW-1185">Reference proteome</keyword>
<reference evidence="1" key="1">
    <citation type="submission" date="2015-05" db="UniProtKB">
        <authorList>
            <consortium name="EnsemblMetazoa"/>
        </authorList>
    </citation>
    <scope>IDENTIFICATION</scope>
</reference>
<sequence>MKDSKWDEWDVLNAKVLWARCSITVAHTLSNGFLPVWDEREMGKIYLVTSEGKELDVELSKDSETLYKELKDAAGAPPEAALRLTDLEGKTPLHICPRIPLNQPDKRYLLSVYAPNGLLVDEVNMDLLTLQNRSVQKLPLYLV</sequence>
<dbReference type="Proteomes" id="UP000015103">
    <property type="component" value="Unassembled WGS sequence"/>
</dbReference>
<evidence type="ECO:0000313" key="2">
    <source>
        <dbReference type="Proteomes" id="UP000015103"/>
    </source>
</evidence>
<dbReference type="EnsemblMetazoa" id="RPRC003498-RA">
    <property type="protein sequence ID" value="RPRC003498-PA"/>
    <property type="gene ID" value="RPRC003498"/>
</dbReference>
<dbReference type="AlphaFoldDB" id="T1HHH5"/>
<dbReference type="InParanoid" id="T1HHH5"/>
<name>T1HHH5_RHOPR</name>
<dbReference type="EMBL" id="ACPB03000895">
    <property type="status" value="NOT_ANNOTATED_CDS"/>
    <property type="molecule type" value="Genomic_DNA"/>
</dbReference>
<proteinExistence type="predicted"/>
<dbReference type="VEuPathDB" id="VectorBase:RPRC003498"/>
<evidence type="ECO:0000313" key="1">
    <source>
        <dbReference type="EnsemblMetazoa" id="RPRC003498-PA"/>
    </source>
</evidence>
<dbReference type="EMBL" id="ACPB03000894">
    <property type="status" value="NOT_ANNOTATED_CDS"/>
    <property type="molecule type" value="Genomic_DNA"/>
</dbReference>